<proteinExistence type="predicted"/>
<sequence length="81" mass="9036">MREFPSLTKLSRLITDRQLNFGNAIDQSIEYRLGDRVDTNPSSRIFYLSGVPLTPGTTNFNQSSTTPSFLGRGLTEPIRAT</sequence>
<organism evidence="2 3">
    <name type="scientific">Floridaenema flaviceps BLCC-F50</name>
    <dbReference type="NCBI Taxonomy" id="3153642"/>
    <lineage>
        <taxon>Bacteria</taxon>
        <taxon>Bacillati</taxon>
        <taxon>Cyanobacteriota</taxon>
        <taxon>Cyanophyceae</taxon>
        <taxon>Oscillatoriophycideae</taxon>
        <taxon>Aerosakkonematales</taxon>
        <taxon>Aerosakkonemataceae</taxon>
        <taxon>Floridanema</taxon>
        <taxon>Floridanema flaviceps</taxon>
    </lineage>
</organism>
<keyword evidence="3" id="KW-1185">Reference proteome</keyword>
<reference evidence="2 3" key="1">
    <citation type="submission" date="2024-09" db="EMBL/GenBank/DDBJ databases">
        <title>Floridaenema gen nov. (Aerosakkonemataceae, Aerosakkonematales ord. nov., Cyanobacteria) from benthic tropical and subtropical fresh waters, with the description of four new species.</title>
        <authorList>
            <person name="Moretto J.A."/>
            <person name="Berthold D.E."/>
            <person name="Lefler F.W."/>
            <person name="Huang I.-S."/>
            <person name="Laughinghouse H. IV."/>
        </authorList>
    </citation>
    <scope>NUCLEOTIDE SEQUENCE [LARGE SCALE GENOMIC DNA]</scope>
    <source>
        <strain evidence="2 3">BLCC-F50</strain>
    </source>
</reference>
<protein>
    <submittedName>
        <fullName evidence="2">Uncharacterized protein</fullName>
    </submittedName>
</protein>
<feature type="region of interest" description="Disordered" evidence="1">
    <location>
        <begin position="57"/>
        <end position="81"/>
    </location>
</feature>
<dbReference type="Proteomes" id="UP001576784">
    <property type="component" value="Unassembled WGS sequence"/>
</dbReference>
<evidence type="ECO:0000313" key="3">
    <source>
        <dbReference type="Proteomes" id="UP001576784"/>
    </source>
</evidence>
<evidence type="ECO:0000256" key="1">
    <source>
        <dbReference type="SAM" id="MobiDB-lite"/>
    </source>
</evidence>
<accession>A0ABV4XZP1</accession>
<feature type="compositionally biased region" description="Polar residues" evidence="1">
    <location>
        <begin position="57"/>
        <end position="68"/>
    </location>
</feature>
<dbReference type="RefSeq" id="WP_413266149.1">
    <property type="nucleotide sequence ID" value="NZ_JBHFNR010000203.1"/>
</dbReference>
<comment type="caution">
    <text evidence="2">The sequence shown here is derived from an EMBL/GenBank/DDBJ whole genome shotgun (WGS) entry which is preliminary data.</text>
</comment>
<name>A0ABV4XZP1_9CYAN</name>
<dbReference type="EMBL" id="JBHFNR010000203">
    <property type="protein sequence ID" value="MFB2896522.1"/>
    <property type="molecule type" value="Genomic_DNA"/>
</dbReference>
<gene>
    <name evidence="2" type="ORF">ACE1CI_26720</name>
</gene>
<evidence type="ECO:0000313" key="2">
    <source>
        <dbReference type="EMBL" id="MFB2896522.1"/>
    </source>
</evidence>